<dbReference type="InterPro" id="IPR009051">
    <property type="entry name" value="Helical_ferredxn"/>
</dbReference>
<feature type="domain" description="4Fe-4S ferredoxin-type" evidence="5">
    <location>
        <begin position="1049"/>
        <end position="1078"/>
    </location>
</feature>
<dbReference type="PRINTS" id="PR00469">
    <property type="entry name" value="PNDRDTASEII"/>
</dbReference>
<protein>
    <submittedName>
        <fullName evidence="6">4Fe-4S binding domain protein</fullName>
    </submittedName>
</protein>
<feature type="domain" description="4Fe-4S ferredoxin-type" evidence="5">
    <location>
        <begin position="1083"/>
        <end position="1112"/>
    </location>
</feature>
<evidence type="ECO:0000313" key="6">
    <source>
        <dbReference type="EMBL" id="VBB45212.1"/>
    </source>
</evidence>
<organism evidence="6">
    <name type="scientific">Uncultured Desulfatiglans sp</name>
    <dbReference type="NCBI Taxonomy" id="1748965"/>
    <lineage>
        <taxon>Bacteria</taxon>
        <taxon>Pseudomonadati</taxon>
        <taxon>Thermodesulfobacteriota</taxon>
        <taxon>Desulfobacteria</taxon>
        <taxon>Desulfatiglandales</taxon>
        <taxon>Desulfatiglandaceae</taxon>
        <taxon>Desulfatiglans</taxon>
        <taxon>environmental samples</taxon>
    </lineage>
</organism>
<dbReference type="GO" id="GO:0016491">
    <property type="term" value="F:oxidoreductase activity"/>
    <property type="evidence" value="ECO:0007669"/>
    <property type="project" value="InterPro"/>
</dbReference>
<dbReference type="Pfam" id="PF14691">
    <property type="entry name" value="Fer4_20"/>
    <property type="match status" value="1"/>
</dbReference>
<dbReference type="InterPro" id="IPR023753">
    <property type="entry name" value="FAD/NAD-binding_dom"/>
</dbReference>
<dbReference type="PANTHER" id="PTHR42783:SF3">
    <property type="entry name" value="GLUTAMATE SYNTHASE [NADPH] SMALL CHAIN-RELATED"/>
    <property type="match status" value="1"/>
</dbReference>
<dbReference type="Pfam" id="PF07992">
    <property type="entry name" value="Pyr_redox_2"/>
    <property type="match status" value="1"/>
</dbReference>
<dbReference type="InterPro" id="IPR028261">
    <property type="entry name" value="DPD_II"/>
</dbReference>
<dbReference type="EMBL" id="UPXX01000029">
    <property type="protein sequence ID" value="VBB45212.1"/>
    <property type="molecule type" value="Genomic_DNA"/>
</dbReference>
<evidence type="ECO:0000256" key="1">
    <source>
        <dbReference type="ARBA" id="ARBA00022723"/>
    </source>
</evidence>
<dbReference type="Pfam" id="PF12838">
    <property type="entry name" value="Fer4_7"/>
    <property type="match status" value="1"/>
</dbReference>
<dbReference type="PROSITE" id="PS00198">
    <property type="entry name" value="4FE4S_FER_1"/>
    <property type="match status" value="2"/>
</dbReference>
<evidence type="ECO:0000256" key="3">
    <source>
        <dbReference type="ARBA" id="ARBA00023014"/>
    </source>
</evidence>
<keyword evidence="2" id="KW-0408">Iron</keyword>
<accession>A0A653AC22</accession>
<dbReference type="PRINTS" id="PR00368">
    <property type="entry name" value="FADPNR"/>
</dbReference>
<keyword evidence="3" id="KW-0411">Iron-sulfur</keyword>
<dbReference type="PROSITE" id="PS51379">
    <property type="entry name" value="4FE4S_FER_2"/>
    <property type="match status" value="3"/>
</dbReference>
<evidence type="ECO:0000256" key="2">
    <source>
        <dbReference type="ARBA" id="ARBA00023004"/>
    </source>
</evidence>
<dbReference type="SUPFAM" id="SSF46548">
    <property type="entry name" value="alpha-helical ferredoxin"/>
    <property type="match status" value="2"/>
</dbReference>
<dbReference type="InterPro" id="IPR017896">
    <property type="entry name" value="4Fe4S_Fe-S-bd"/>
</dbReference>
<keyword evidence="1" id="KW-0479">Metal-binding</keyword>
<dbReference type="SUPFAM" id="SSF51971">
    <property type="entry name" value="Nucleotide-binding domain"/>
    <property type="match status" value="1"/>
</dbReference>
<dbReference type="Gene3D" id="3.50.50.60">
    <property type="entry name" value="FAD/NAD(P)-binding domain"/>
    <property type="match status" value="3"/>
</dbReference>
<proteinExistence type="predicted"/>
<dbReference type="Gene3D" id="3.40.50.720">
    <property type="entry name" value="NAD(P)-binding Rossmann-like Domain"/>
    <property type="match status" value="1"/>
</dbReference>
<name>A0A653AC22_UNCDX</name>
<dbReference type="Gene3D" id="3.30.70.20">
    <property type="match status" value="1"/>
</dbReference>
<dbReference type="PANTHER" id="PTHR42783">
    <property type="entry name" value="GLUTAMATE SYNTHASE [NADPH] SMALL CHAIN"/>
    <property type="match status" value="1"/>
</dbReference>
<reference evidence="6" key="1">
    <citation type="submission" date="2018-07" db="EMBL/GenBank/DDBJ databases">
        <authorList>
            <consortium name="Genoscope - CEA"/>
            <person name="William W."/>
        </authorList>
    </citation>
    <scope>NUCLEOTIDE SEQUENCE</scope>
    <source>
        <strain evidence="6">IK1</strain>
    </source>
</reference>
<evidence type="ECO:0000259" key="5">
    <source>
        <dbReference type="PROSITE" id="PS51379"/>
    </source>
</evidence>
<feature type="region of interest" description="Disordered" evidence="4">
    <location>
        <begin position="562"/>
        <end position="597"/>
    </location>
</feature>
<dbReference type="Gene3D" id="1.10.1060.10">
    <property type="entry name" value="Alpha-helical ferredoxin"/>
    <property type="match status" value="2"/>
</dbReference>
<gene>
    <name evidence="6" type="ORF">TRIP_B350256</name>
</gene>
<dbReference type="SUPFAM" id="SSF51905">
    <property type="entry name" value="FAD/NAD(P)-binding domain"/>
    <property type="match status" value="1"/>
</dbReference>
<evidence type="ECO:0000256" key="4">
    <source>
        <dbReference type="SAM" id="MobiDB-lite"/>
    </source>
</evidence>
<sequence length="1133" mass="122191">MTRNKERLYKVIVIGANPAGILATNKLAEMGIPVTLVDREADLDGKLSSEHWRLPCGVPLNFAHRPGLLRILRNQAIQCLLPAEVVSLKHTPQGFKAHLRLEATYTDPARCTLCGRCAEVCPVLVPDGARPIRFTGRNMLPGRILIEKRQTPRCQIHCPLGVNAQAYIALAAAGRYAEALQVVRDENVLPGICGRVCTHPCEEACRRGELDEPIAIRDIKRFLADYEIAAGTMPAPHRSDGSSGRVAVVGSGPAGLAAAAEAARLDYEVTVFEREPEPGGLLRYGIGPHRLPRAILDYELDYIRRMGVVFETTRPVAFEDGLAELRTAFDGVIVAAGSWNDRSLGVPGEDLEGVEGCLAFLQRAYRRGITAFEDRAAVVGDGNAAFDLARVLRRMGAEVTLLSWFPKELIPADPREVEAAAEEGVQILDRLQVTAFEGSDGKLHVLRCRPTEPGKPDPQGIPWPVIVPDAEPVLLPFDRAFIAIGQKGGFPEHSPAGEQGSGLPILETTPAGLIAADPSARTSIPFVYAAGDAVASPGSVVSAMAAGKTAARTLHLDLKGKDAAPHRTARPEDLDYRPIPPEIPSLARPTMPERQPAARSKSFDEVALGLSAEQAASEAGRCLQCGLCSECLLCVEACRGIDAIRHGQRAEDLVEQAGAVILADPDMVPEVKGLDVIRAYGPKSARPNVFDMMTRGFDAAAQAVLLLSSSARSLRGRGLSFSPPDPELARDVRIGVFVCRCNGSLGWLPEMDRFVLELPERENVVFSTLIDSACVPEGGAEIVHTIREKGITRVVLASCVCCPLNFVCSACTDQRTRLKQALFDGTGISRSMVETCNLRGEALRFLKQNDLETAFERFQGLLDRSIHRAARLKALPAPARHYNFATAVVGESEAAFQSARILADSGLEVFMFGSMESPLSDRAIHPNIHWFKGSRVTGLTGSLGNFQLFVATDGFEKTLQVGAVILGEKSRRMIPYVPQKGLPHRMVQSSMQSEAGADLPFLYPGATSVSGLFLANPPDIRVSERKKGAAAAVLAAAVMPRGPRASRGYTVMVHKDYCRGCGRCLDVCPHQAIHFEANLVGGRHAVVDEALCKGCGLCISVCPSQAADSPYRDHGYLVQLLEEVLTQEKTTSV</sequence>
<feature type="domain" description="4Fe-4S ferredoxin-type" evidence="5">
    <location>
        <begin position="102"/>
        <end position="131"/>
    </location>
</feature>
<dbReference type="GO" id="GO:0051536">
    <property type="term" value="F:iron-sulfur cluster binding"/>
    <property type="evidence" value="ECO:0007669"/>
    <property type="project" value="UniProtKB-KW"/>
</dbReference>
<dbReference type="Pfam" id="PF00037">
    <property type="entry name" value="Fer4"/>
    <property type="match status" value="1"/>
</dbReference>
<dbReference type="SUPFAM" id="SSF54862">
    <property type="entry name" value="4Fe-4S ferredoxins"/>
    <property type="match status" value="1"/>
</dbReference>
<dbReference type="GO" id="GO:0046872">
    <property type="term" value="F:metal ion binding"/>
    <property type="evidence" value="ECO:0007669"/>
    <property type="project" value="UniProtKB-KW"/>
</dbReference>
<dbReference type="InterPro" id="IPR036188">
    <property type="entry name" value="FAD/NAD-bd_sf"/>
</dbReference>
<dbReference type="InterPro" id="IPR017900">
    <property type="entry name" value="4Fe4S_Fe_S_CS"/>
</dbReference>
<feature type="compositionally biased region" description="Basic and acidic residues" evidence="4">
    <location>
        <begin position="562"/>
        <end position="576"/>
    </location>
</feature>
<dbReference type="AlphaFoldDB" id="A0A653AC22"/>